<keyword evidence="9" id="KW-1185">Reference proteome</keyword>
<feature type="transmembrane region" description="Helical" evidence="6">
    <location>
        <begin position="342"/>
        <end position="361"/>
    </location>
</feature>
<feature type="transmembrane region" description="Helical" evidence="6">
    <location>
        <begin position="134"/>
        <end position="154"/>
    </location>
</feature>
<dbReference type="PANTHER" id="PTHR11360">
    <property type="entry name" value="MONOCARBOXYLATE TRANSPORTER"/>
    <property type="match status" value="1"/>
</dbReference>
<keyword evidence="3 6" id="KW-0812">Transmembrane</keyword>
<keyword evidence="5 6" id="KW-0472">Membrane</keyword>
<feature type="transmembrane region" description="Helical" evidence="6">
    <location>
        <begin position="286"/>
        <end position="305"/>
    </location>
</feature>
<protein>
    <submittedName>
        <fullName evidence="8">OFA family MFS transporter</fullName>
    </submittedName>
</protein>
<dbReference type="InterPro" id="IPR036259">
    <property type="entry name" value="MFS_trans_sf"/>
</dbReference>
<reference evidence="8" key="1">
    <citation type="submission" date="2023-03" db="EMBL/GenBank/DDBJ databases">
        <title>MT1 and MT2 Draft Genomes of Novel Species.</title>
        <authorList>
            <person name="Venkateswaran K."/>
        </authorList>
    </citation>
    <scope>NUCLEOTIDE SEQUENCE</scope>
    <source>
        <strain evidence="8">F6_3S_P_2</strain>
    </source>
</reference>
<dbReference type="Gene3D" id="1.20.1250.20">
    <property type="entry name" value="MFS general substrate transporter like domains"/>
    <property type="match status" value="2"/>
</dbReference>
<dbReference type="RefSeq" id="WP_301245114.1">
    <property type="nucleotide sequence ID" value="NZ_JAROCC010000014.1"/>
</dbReference>
<proteinExistence type="predicted"/>
<dbReference type="Proteomes" id="UP001175097">
    <property type="component" value="Unassembled WGS sequence"/>
</dbReference>
<keyword evidence="4 6" id="KW-1133">Transmembrane helix</keyword>
<evidence type="ECO:0000256" key="3">
    <source>
        <dbReference type="ARBA" id="ARBA00022692"/>
    </source>
</evidence>
<evidence type="ECO:0000256" key="4">
    <source>
        <dbReference type="ARBA" id="ARBA00022989"/>
    </source>
</evidence>
<feature type="transmembrane region" description="Helical" evidence="6">
    <location>
        <begin position="381"/>
        <end position="401"/>
    </location>
</feature>
<comment type="caution">
    <text evidence="8">The sequence shown here is derived from an EMBL/GenBank/DDBJ whole genome shotgun (WGS) entry which is preliminary data.</text>
</comment>
<dbReference type="SUPFAM" id="SSF103473">
    <property type="entry name" value="MFS general substrate transporter"/>
    <property type="match status" value="1"/>
</dbReference>
<evidence type="ECO:0000256" key="1">
    <source>
        <dbReference type="ARBA" id="ARBA00004651"/>
    </source>
</evidence>
<evidence type="ECO:0000256" key="6">
    <source>
        <dbReference type="SAM" id="Phobius"/>
    </source>
</evidence>
<evidence type="ECO:0000256" key="2">
    <source>
        <dbReference type="ARBA" id="ARBA00022448"/>
    </source>
</evidence>
<feature type="transmembrane region" description="Helical" evidence="6">
    <location>
        <begin position="101"/>
        <end position="122"/>
    </location>
</feature>
<dbReference type="InterPro" id="IPR011701">
    <property type="entry name" value="MFS"/>
</dbReference>
<evidence type="ECO:0000256" key="5">
    <source>
        <dbReference type="ARBA" id="ARBA00023136"/>
    </source>
</evidence>
<feature type="transmembrane region" description="Helical" evidence="6">
    <location>
        <begin position="222"/>
        <end position="241"/>
    </location>
</feature>
<keyword evidence="2" id="KW-0813">Transport</keyword>
<feature type="transmembrane region" description="Helical" evidence="6">
    <location>
        <begin position="174"/>
        <end position="196"/>
    </location>
</feature>
<organism evidence="8 9">
    <name type="scientific">Sporosarcina highlanderae</name>
    <dbReference type="NCBI Taxonomy" id="3035916"/>
    <lineage>
        <taxon>Bacteria</taxon>
        <taxon>Bacillati</taxon>
        <taxon>Bacillota</taxon>
        <taxon>Bacilli</taxon>
        <taxon>Bacillales</taxon>
        <taxon>Caryophanaceae</taxon>
        <taxon>Sporosarcina</taxon>
    </lineage>
</organism>
<gene>
    <name evidence="8" type="ORF">P5G49_15085</name>
</gene>
<dbReference type="CDD" id="cd17353">
    <property type="entry name" value="MFS_OFA_like"/>
    <property type="match status" value="1"/>
</dbReference>
<dbReference type="Pfam" id="PF07690">
    <property type="entry name" value="MFS_1"/>
    <property type="match status" value="1"/>
</dbReference>
<accession>A0ABT8JUE4</accession>
<dbReference type="PROSITE" id="PS50850">
    <property type="entry name" value="MFS"/>
    <property type="match status" value="1"/>
</dbReference>
<feature type="transmembrane region" description="Helical" evidence="6">
    <location>
        <begin position="247"/>
        <end position="274"/>
    </location>
</feature>
<dbReference type="EMBL" id="JAROCC010000014">
    <property type="protein sequence ID" value="MDN4608783.1"/>
    <property type="molecule type" value="Genomic_DNA"/>
</dbReference>
<feature type="domain" description="Major facilitator superfamily (MFS) profile" evidence="7">
    <location>
        <begin position="214"/>
        <end position="423"/>
    </location>
</feature>
<feature type="transmembrane region" description="Helical" evidence="6">
    <location>
        <begin position="77"/>
        <end position="95"/>
    </location>
</feature>
<evidence type="ECO:0000313" key="9">
    <source>
        <dbReference type="Proteomes" id="UP001175097"/>
    </source>
</evidence>
<dbReference type="InterPro" id="IPR020846">
    <property type="entry name" value="MFS_dom"/>
</dbReference>
<comment type="subcellular location">
    <subcellularLocation>
        <location evidence="1">Cell membrane</location>
        <topology evidence="1">Multi-pass membrane protein</topology>
    </subcellularLocation>
</comment>
<feature type="transmembrane region" description="Helical" evidence="6">
    <location>
        <begin position="46"/>
        <end position="65"/>
    </location>
</feature>
<evidence type="ECO:0000259" key="7">
    <source>
        <dbReference type="PROSITE" id="PS50850"/>
    </source>
</evidence>
<dbReference type="PANTHER" id="PTHR11360:SF317">
    <property type="entry name" value="MAJOR FACILITATOR SUPERFAMILY (MFS) PROFILE DOMAIN-CONTAINING PROTEIN-RELATED"/>
    <property type="match status" value="1"/>
</dbReference>
<feature type="transmembrane region" description="Helical" evidence="6">
    <location>
        <begin position="311"/>
        <end position="330"/>
    </location>
</feature>
<sequence>MEKFNNKWMRAVFPALLIHCSIGTVYCWSLFKGDIAAYIGSSVGEVEWAFSIAIFVLGMSAAFGGKFVEKDIHKSSLLAALFFVAGMAGTGFFIYQKSLIGIYISYGVVMGIGLGIGYLTPVKTLMLWFDKQKGLATGLAVAGFGLAKVIASPLMEKLLGERNNDGHLINASNVYTMFYILAGIYIVMMVIGHILLKKPAGHEEESVQTQNFSYLTVLKNKTFIGIWLMFYINITCGLALISQEKSILAFIGFGAIGLVSSLTAVFNAGGRIFFSSLGDRLKDRNSVYKVIFISTISAFLLTIVFDGLNNSIAILVIAMLCIINAGYGGGFSSLPPLLSDRFGINTISTVHGLTLSAWAVAGLTGNQLSAFILDKTQSFDMLLYVIMGLFAIATLISIFVVKPGIVVLESEALNRKEEMAAIK</sequence>
<dbReference type="InterPro" id="IPR050327">
    <property type="entry name" value="Proton-linked_MCT"/>
</dbReference>
<name>A0ABT8JUE4_9BACL</name>
<evidence type="ECO:0000313" key="8">
    <source>
        <dbReference type="EMBL" id="MDN4608783.1"/>
    </source>
</evidence>